<gene>
    <name evidence="3" type="ORF">VB264_13510</name>
</gene>
<dbReference type="Pfam" id="PF13476">
    <property type="entry name" value="AAA_23"/>
    <property type="match status" value="1"/>
</dbReference>
<dbReference type="Proteomes" id="UP001304671">
    <property type="component" value="Unassembled WGS sequence"/>
</dbReference>
<sequence>MNAFRQNTDQFGVYLNKLYLKNVRCFKGNHEINLNDGNNNPIQWTVILGNNNVGKTTLLRAVSLLEFFNRKKKQKVDNDFREFNLFQKYVAIDENLLFIGSELLLKDKNFLVPIKQSPSTNNGFDSLFPEFYKIQRESLNLNWLENLNLTYEIKNNILYSSGFVEELNHFKLFGYGTSRMMVDSQSPLQDSTQGLFDNKTLLLNVEEWLKELHFAANNNVDGAEQRYNQVKEILCSGLLPDVIDIRIQTIPDKSSYETFPVFLTSNNWVRMVDLGYGYQATLAWVADLAKRMFDTFPDLPNPLHGSSLVLVDEIDLHLHPEWQRKIIKYLSDLFPNVQFVVTAHSPLIIQSADNVNLIMLEKDDNPDGNGINIRQRFGSFQGWTIDEILTELMSLGERTRSDLYLTLMEDFENAILENNYEMAQNIYKHLDQILSPSSYQRKVLQIQMSSLIPVVL</sequence>
<protein>
    <submittedName>
        <fullName evidence="3">AAA family ATPase</fullName>
    </submittedName>
</protein>
<keyword evidence="4" id="KW-1185">Reference proteome</keyword>
<dbReference type="PANTHER" id="PTHR43581:SF4">
    <property type="entry name" value="ATP_GTP PHOSPHATASE"/>
    <property type="match status" value="1"/>
</dbReference>
<dbReference type="SUPFAM" id="SSF52540">
    <property type="entry name" value="P-loop containing nucleoside triphosphate hydrolases"/>
    <property type="match status" value="1"/>
</dbReference>
<evidence type="ECO:0000259" key="1">
    <source>
        <dbReference type="Pfam" id="PF13304"/>
    </source>
</evidence>
<name>A0ABU5QP14_9BACT</name>
<dbReference type="Pfam" id="PF13304">
    <property type="entry name" value="AAA_21"/>
    <property type="match status" value="1"/>
</dbReference>
<dbReference type="RefSeq" id="WP_323250162.1">
    <property type="nucleotide sequence ID" value="NZ_JAYFUL010000021.1"/>
</dbReference>
<feature type="domain" description="Rad50/SbcC-type AAA" evidence="2">
    <location>
        <begin position="17"/>
        <end position="83"/>
    </location>
</feature>
<dbReference type="InterPro" id="IPR027417">
    <property type="entry name" value="P-loop_NTPase"/>
</dbReference>
<dbReference type="PANTHER" id="PTHR43581">
    <property type="entry name" value="ATP/GTP PHOSPHATASE"/>
    <property type="match status" value="1"/>
</dbReference>
<comment type="caution">
    <text evidence="3">The sequence shown here is derived from an EMBL/GenBank/DDBJ whole genome shotgun (WGS) entry which is preliminary data.</text>
</comment>
<dbReference type="EMBL" id="JAYFUL010000021">
    <property type="protein sequence ID" value="MEA5258808.1"/>
    <property type="molecule type" value="Genomic_DNA"/>
</dbReference>
<dbReference type="InterPro" id="IPR038729">
    <property type="entry name" value="Rad50/SbcC_AAA"/>
</dbReference>
<organism evidence="3 4">
    <name type="scientific">Arcicella aquatica</name>
    <dbReference type="NCBI Taxonomy" id="217141"/>
    <lineage>
        <taxon>Bacteria</taxon>
        <taxon>Pseudomonadati</taxon>
        <taxon>Bacteroidota</taxon>
        <taxon>Cytophagia</taxon>
        <taxon>Cytophagales</taxon>
        <taxon>Flectobacillaceae</taxon>
        <taxon>Arcicella</taxon>
    </lineage>
</organism>
<evidence type="ECO:0000313" key="4">
    <source>
        <dbReference type="Proteomes" id="UP001304671"/>
    </source>
</evidence>
<evidence type="ECO:0000313" key="3">
    <source>
        <dbReference type="EMBL" id="MEA5258808.1"/>
    </source>
</evidence>
<accession>A0ABU5QP14</accession>
<reference evidence="3 4" key="1">
    <citation type="submission" date="2023-12" db="EMBL/GenBank/DDBJ databases">
        <title>Novel species of the genus Arcicella isolated from rivers.</title>
        <authorList>
            <person name="Lu H."/>
        </authorList>
    </citation>
    <scope>NUCLEOTIDE SEQUENCE [LARGE SCALE GENOMIC DNA]</scope>
    <source>
        <strain evidence="3 4">LMG 21963</strain>
    </source>
</reference>
<feature type="domain" description="ATPase AAA-type core" evidence="1">
    <location>
        <begin position="265"/>
        <end position="349"/>
    </location>
</feature>
<dbReference type="InterPro" id="IPR003959">
    <property type="entry name" value="ATPase_AAA_core"/>
</dbReference>
<evidence type="ECO:0000259" key="2">
    <source>
        <dbReference type="Pfam" id="PF13476"/>
    </source>
</evidence>
<dbReference type="InterPro" id="IPR051396">
    <property type="entry name" value="Bact_Antivir_Def_Nuclease"/>
</dbReference>
<dbReference type="Gene3D" id="3.40.50.300">
    <property type="entry name" value="P-loop containing nucleotide triphosphate hydrolases"/>
    <property type="match status" value="1"/>
</dbReference>
<proteinExistence type="predicted"/>